<dbReference type="OrthoDB" id="20105at2759"/>
<reference evidence="3" key="1">
    <citation type="submission" date="2021-08" db="EMBL/GenBank/DDBJ databases">
        <title>Chromosome-Level Trichoderma cornu-damae using Hi-C Data.</title>
        <authorList>
            <person name="Kim C.S."/>
        </authorList>
    </citation>
    <scope>NUCLEOTIDE SEQUENCE</scope>
    <source>
        <strain evidence="3">KA19-0412C</strain>
    </source>
</reference>
<protein>
    <submittedName>
        <fullName evidence="3">Uncharacterized protein</fullName>
    </submittedName>
</protein>
<organism evidence="3 4">
    <name type="scientific">Trichoderma cornu-damae</name>
    <dbReference type="NCBI Taxonomy" id="654480"/>
    <lineage>
        <taxon>Eukaryota</taxon>
        <taxon>Fungi</taxon>
        <taxon>Dikarya</taxon>
        <taxon>Ascomycota</taxon>
        <taxon>Pezizomycotina</taxon>
        <taxon>Sordariomycetes</taxon>
        <taxon>Hypocreomycetidae</taxon>
        <taxon>Hypocreales</taxon>
        <taxon>Hypocreaceae</taxon>
        <taxon>Trichoderma</taxon>
    </lineage>
</organism>
<gene>
    <name evidence="3" type="ORF">Trco_002178</name>
</gene>
<keyword evidence="1" id="KW-0175">Coiled coil</keyword>
<dbReference type="AlphaFoldDB" id="A0A9P8QUI9"/>
<feature type="compositionally biased region" description="Polar residues" evidence="2">
    <location>
        <begin position="509"/>
        <end position="524"/>
    </location>
</feature>
<feature type="compositionally biased region" description="Polar residues" evidence="2">
    <location>
        <begin position="372"/>
        <end position="388"/>
    </location>
</feature>
<sequence>MLTFQRTTRLHDLDLQYQHNRHKTDLISREENARQLQLRVLLFQDENAQLRDNFAVKDAEVEALSRNNDRLRVELDEIKAQNSSTKDALIKGPATEVAGSTVGHLQNQRRHKVFANKAKTVGIEESEIPIRDLKKALEENVVLAKELQQLRPEIELLRLQVTNYENMISEQGGLQRQQGHLDGELASKKHSKSKGLNGESKDVIELQSRLDETTEKVAEGERQRERMRLDHQKELDEFQRQKHKLEERVSALEKQLKASQAELHDMRKGLQASRSSLTEDTPGEGIASSQGPTARSRNADQSPTAEKERLPRKKPARKRATEQAMVGEKSTFSITPFLNKTKDYTLDTASEATRLGLALDDMLAQAEHDNPSPLQMTNKPDTKPTMTGKSRLKTLEAQSKSKEKGETTRETSLSKPTVPNQDTEKVKSEDAKDEEDSKTFDSTKETAPPKRIKIHETTTADRGFEFEQKKRKRKLLNKVNNTIIEEDEAEDGAQPMETQPGRARKLKSSAGNAFNARSTGSTFSPLKRHRRGVNASFLV</sequence>
<feature type="compositionally biased region" description="Basic and acidic residues" evidence="2">
    <location>
        <begin position="399"/>
        <end position="409"/>
    </location>
</feature>
<proteinExistence type="predicted"/>
<feature type="region of interest" description="Disordered" evidence="2">
    <location>
        <begin position="261"/>
        <end position="327"/>
    </location>
</feature>
<feature type="compositionally biased region" description="Basic and acidic residues" evidence="2">
    <location>
        <begin position="199"/>
        <end position="231"/>
    </location>
</feature>
<name>A0A9P8QUI9_9HYPO</name>
<feature type="region of interest" description="Disordered" evidence="2">
    <location>
        <begin position="187"/>
        <end position="231"/>
    </location>
</feature>
<evidence type="ECO:0000256" key="2">
    <source>
        <dbReference type="SAM" id="MobiDB-lite"/>
    </source>
</evidence>
<feature type="region of interest" description="Disordered" evidence="2">
    <location>
        <begin position="368"/>
        <end position="452"/>
    </location>
</feature>
<feature type="region of interest" description="Disordered" evidence="2">
    <location>
        <begin position="486"/>
        <end position="527"/>
    </location>
</feature>
<evidence type="ECO:0000313" key="4">
    <source>
        <dbReference type="Proteomes" id="UP000827724"/>
    </source>
</evidence>
<feature type="compositionally biased region" description="Polar residues" evidence="2">
    <location>
        <begin position="287"/>
        <end position="304"/>
    </location>
</feature>
<evidence type="ECO:0000313" key="3">
    <source>
        <dbReference type="EMBL" id="KAH6608832.1"/>
    </source>
</evidence>
<comment type="caution">
    <text evidence="3">The sequence shown here is derived from an EMBL/GenBank/DDBJ whole genome shotgun (WGS) entry which is preliminary data.</text>
</comment>
<evidence type="ECO:0000256" key="1">
    <source>
        <dbReference type="SAM" id="Coils"/>
    </source>
</evidence>
<accession>A0A9P8QUI9</accession>
<feature type="coiled-coil region" evidence="1">
    <location>
        <begin position="33"/>
        <end position="88"/>
    </location>
</feature>
<feature type="compositionally biased region" description="Basic and acidic residues" evidence="2">
    <location>
        <begin position="422"/>
        <end position="452"/>
    </location>
</feature>
<dbReference type="Proteomes" id="UP000827724">
    <property type="component" value="Unassembled WGS sequence"/>
</dbReference>
<dbReference type="EMBL" id="JAIWOZ010000002">
    <property type="protein sequence ID" value="KAH6608832.1"/>
    <property type="molecule type" value="Genomic_DNA"/>
</dbReference>
<feature type="compositionally biased region" description="Polar residues" evidence="2">
    <location>
        <begin position="410"/>
        <end position="421"/>
    </location>
</feature>
<keyword evidence="4" id="KW-1185">Reference proteome</keyword>